<comment type="caution">
    <text evidence="1">The sequence shown here is derived from an EMBL/GenBank/DDBJ whole genome shotgun (WGS) entry which is preliminary data.</text>
</comment>
<evidence type="ECO:0000313" key="1">
    <source>
        <dbReference type="EMBL" id="RCK79427.1"/>
    </source>
</evidence>
<protein>
    <submittedName>
        <fullName evidence="1">Uncharacterized protein</fullName>
    </submittedName>
</protein>
<dbReference type="Proteomes" id="UP000252355">
    <property type="component" value="Unassembled WGS sequence"/>
</dbReference>
<sequence>MMLRLSMVFVFVLVMGLSASAMIRTLPFPELVRQAEIIAIVTVTEQTQSPVPGKDYPKVDTTVEVERVLKGALKEKDTLSFTSYGTEEKYLEDSPIFPPKGKKAVLFLVEKDGQKVLLNGIQGLWPLEAGTNKTLGMGFRYSIEKIEEELKKN</sequence>
<dbReference type="EMBL" id="QOQW01000013">
    <property type="protein sequence ID" value="RCK79427.1"/>
    <property type="molecule type" value="Genomic_DNA"/>
</dbReference>
<evidence type="ECO:0000313" key="2">
    <source>
        <dbReference type="Proteomes" id="UP000252355"/>
    </source>
</evidence>
<proteinExistence type="predicted"/>
<name>A0A367ZNI3_9BACT</name>
<organism evidence="1 2">
    <name type="scientific">Candidatus Ozemobacter sibiricus</name>
    <dbReference type="NCBI Taxonomy" id="2268124"/>
    <lineage>
        <taxon>Bacteria</taxon>
        <taxon>Candidatus Ozemobacteria</taxon>
        <taxon>Candidatus Ozemobacterales</taxon>
        <taxon>Candidatus Ozemobacteraceae</taxon>
        <taxon>Candidatus Ozemobacter</taxon>
    </lineage>
</organism>
<dbReference type="AlphaFoldDB" id="A0A367ZNI3"/>
<accession>A0A367ZNI3</accession>
<gene>
    <name evidence="1" type="ORF">OZSIB_0067</name>
</gene>
<reference evidence="1 2" key="1">
    <citation type="submission" date="2018-05" db="EMBL/GenBank/DDBJ databases">
        <title>A metagenomic window into the 2 km-deep terrestrial subsurface aquifer revealed taxonomically and functionally diverse microbial community comprising novel uncultured bacterial lineages.</title>
        <authorList>
            <person name="Kadnikov V.V."/>
            <person name="Mardanov A.V."/>
            <person name="Beletsky A.V."/>
            <person name="Banks D."/>
            <person name="Pimenov N.V."/>
            <person name="Frank Y.A."/>
            <person name="Karnachuk O.V."/>
            <person name="Ravin N.V."/>
        </authorList>
    </citation>
    <scope>NUCLEOTIDE SEQUENCE [LARGE SCALE GENOMIC DNA]</scope>
    <source>
        <strain evidence="1">BY5</strain>
    </source>
</reference>